<dbReference type="Gene3D" id="3.40.50.300">
    <property type="entry name" value="P-loop containing nucleotide triphosphate hydrolases"/>
    <property type="match status" value="1"/>
</dbReference>
<dbReference type="InterPro" id="IPR003442">
    <property type="entry name" value="T6A_TsaE"/>
</dbReference>
<evidence type="ECO:0000256" key="1">
    <source>
        <dbReference type="ARBA" id="ARBA00004496"/>
    </source>
</evidence>
<sequence>MMEFVYTEKEIQTVAKKLIQEYPSKIIAFFAPMGAGKTTLIKALVKELGGVDEVSSPTFGLVNEYHDREGMPIAYHFDFYRLNDEMEALDFGVEDYFSSDAYIFMEWPEKIPSLLPDNCIHLKIDILEDTTRKITEI</sequence>
<organism evidence="11 12">
    <name type="scientific">Maribacter cobaltidurans</name>
    <dbReference type="NCBI Taxonomy" id="1178778"/>
    <lineage>
        <taxon>Bacteria</taxon>
        <taxon>Pseudomonadati</taxon>
        <taxon>Bacteroidota</taxon>
        <taxon>Flavobacteriia</taxon>
        <taxon>Flavobacteriales</taxon>
        <taxon>Flavobacteriaceae</taxon>
        <taxon>Maribacter</taxon>
    </lineage>
</organism>
<comment type="similarity">
    <text evidence="2">Belongs to the TsaE family.</text>
</comment>
<dbReference type="Proteomes" id="UP001356308">
    <property type="component" value="Unassembled WGS sequence"/>
</dbReference>
<dbReference type="SUPFAM" id="SSF52540">
    <property type="entry name" value="P-loop containing nucleoside triphosphate hydrolases"/>
    <property type="match status" value="1"/>
</dbReference>
<dbReference type="NCBIfam" id="TIGR00150">
    <property type="entry name" value="T6A_YjeE"/>
    <property type="match status" value="1"/>
</dbReference>
<reference evidence="11 12" key="1">
    <citation type="submission" date="2024-01" db="EMBL/GenBank/DDBJ databases">
        <title>Maribacter spp. originated from different algae showed divergent polysaccharides utilization ability.</title>
        <authorList>
            <person name="Wang H."/>
            <person name="Wu Y."/>
        </authorList>
    </citation>
    <scope>NUCLEOTIDE SEQUENCE [LARGE SCALE GENOMIC DNA]</scope>
    <source>
        <strain evidence="11 12">PR1</strain>
    </source>
</reference>
<keyword evidence="4" id="KW-0963">Cytoplasm</keyword>
<dbReference type="PANTHER" id="PTHR33540:SF2">
    <property type="entry name" value="TRNA THREONYLCARBAMOYLADENOSINE BIOSYNTHESIS PROTEIN TSAE"/>
    <property type="match status" value="1"/>
</dbReference>
<comment type="caution">
    <text evidence="11">The sequence shown here is derived from an EMBL/GenBank/DDBJ whole genome shotgun (WGS) entry which is preliminary data.</text>
</comment>
<keyword evidence="9" id="KW-0460">Magnesium</keyword>
<gene>
    <name evidence="11" type="primary">tsaE</name>
    <name evidence="11" type="ORF">V1I91_07860</name>
</gene>
<evidence type="ECO:0000256" key="10">
    <source>
        <dbReference type="ARBA" id="ARBA00032441"/>
    </source>
</evidence>
<protein>
    <recommendedName>
        <fullName evidence="3">tRNA threonylcarbamoyladenosine biosynthesis protein TsaE</fullName>
    </recommendedName>
    <alternativeName>
        <fullName evidence="10">t(6)A37 threonylcarbamoyladenosine biosynthesis protein TsaE</fullName>
    </alternativeName>
</protein>
<name>A0ABU7ISM6_9FLAO</name>
<dbReference type="PANTHER" id="PTHR33540">
    <property type="entry name" value="TRNA THREONYLCARBAMOYLADENOSINE BIOSYNTHESIS PROTEIN TSAE"/>
    <property type="match status" value="1"/>
</dbReference>
<keyword evidence="5" id="KW-0819">tRNA processing</keyword>
<evidence type="ECO:0000313" key="12">
    <source>
        <dbReference type="Proteomes" id="UP001356308"/>
    </source>
</evidence>
<accession>A0ABU7ISM6</accession>
<dbReference type="InterPro" id="IPR027417">
    <property type="entry name" value="P-loop_NTPase"/>
</dbReference>
<proteinExistence type="inferred from homology"/>
<dbReference type="EMBL" id="JAZDDG010000003">
    <property type="protein sequence ID" value="MEE1975982.1"/>
    <property type="molecule type" value="Genomic_DNA"/>
</dbReference>
<evidence type="ECO:0000256" key="5">
    <source>
        <dbReference type="ARBA" id="ARBA00022694"/>
    </source>
</evidence>
<evidence type="ECO:0000256" key="3">
    <source>
        <dbReference type="ARBA" id="ARBA00019010"/>
    </source>
</evidence>
<evidence type="ECO:0000256" key="7">
    <source>
        <dbReference type="ARBA" id="ARBA00022741"/>
    </source>
</evidence>
<evidence type="ECO:0000256" key="8">
    <source>
        <dbReference type="ARBA" id="ARBA00022840"/>
    </source>
</evidence>
<evidence type="ECO:0000313" key="11">
    <source>
        <dbReference type="EMBL" id="MEE1975982.1"/>
    </source>
</evidence>
<evidence type="ECO:0000256" key="4">
    <source>
        <dbReference type="ARBA" id="ARBA00022490"/>
    </source>
</evidence>
<dbReference type="Pfam" id="PF02367">
    <property type="entry name" value="TsaE"/>
    <property type="match status" value="1"/>
</dbReference>
<keyword evidence="12" id="KW-1185">Reference proteome</keyword>
<evidence type="ECO:0000256" key="9">
    <source>
        <dbReference type="ARBA" id="ARBA00022842"/>
    </source>
</evidence>
<dbReference type="RefSeq" id="WP_330097982.1">
    <property type="nucleotide sequence ID" value="NZ_JAZDDG010000003.1"/>
</dbReference>
<keyword evidence="6" id="KW-0479">Metal-binding</keyword>
<evidence type="ECO:0000256" key="6">
    <source>
        <dbReference type="ARBA" id="ARBA00022723"/>
    </source>
</evidence>
<comment type="subcellular location">
    <subcellularLocation>
        <location evidence="1">Cytoplasm</location>
    </subcellularLocation>
</comment>
<evidence type="ECO:0000256" key="2">
    <source>
        <dbReference type="ARBA" id="ARBA00007599"/>
    </source>
</evidence>
<keyword evidence="7" id="KW-0547">Nucleotide-binding</keyword>
<keyword evidence="8" id="KW-0067">ATP-binding</keyword>